<organism evidence="4 5">
    <name type="scientific">Fusarium sporotrichioides</name>
    <dbReference type="NCBI Taxonomy" id="5514"/>
    <lineage>
        <taxon>Eukaryota</taxon>
        <taxon>Fungi</taxon>
        <taxon>Dikarya</taxon>
        <taxon>Ascomycota</taxon>
        <taxon>Pezizomycotina</taxon>
        <taxon>Sordariomycetes</taxon>
        <taxon>Hypocreomycetidae</taxon>
        <taxon>Hypocreales</taxon>
        <taxon>Nectriaceae</taxon>
        <taxon>Fusarium</taxon>
    </lineage>
</organism>
<comment type="similarity">
    <text evidence="1">Belongs to the methyltransferase superfamily. LaeA methyltransferase family.</text>
</comment>
<dbReference type="PANTHER" id="PTHR43591:SF10">
    <property type="entry name" value="ABC TRANSMEMBRANE TYPE-1 DOMAIN-CONTAINING PROTEIN-RELATED"/>
    <property type="match status" value="1"/>
</dbReference>
<dbReference type="AlphaFoldDB" id="A0A395SPX1"/>
<protein>
    <submittedName>
        <fullName evidence="4">Mrna 3-end-processing yth1</fullName>
    </submittedName>
</protein>
<reference evidence="4 5" key="1">
    <citation type="journal article" date="2018" name="PLoS Pathog.">
        <title>Evolution of structural diversity of trichothecenes, a family of toxins produced by plant pathogenic and entomopathogenic fungi.</title>
        <authorList>
            <person name="Proctor R.H."/>
            <person name="McCormick S.P."/>
            <person name="Kim H.S."/>
            <person name="Cardoza R.E."/>
            <person name="Stanley A.M."/>
            <person name="Lindo L."/>
            <person name="Kelly A."/>
            <person name="Brown D.W."/>
            <person name="Lee T."/>
            <person name="Vaughan M.M."/>
            <person name="Alexander N.J."/>
            <person name="Busman M."/>
            <person name="Gutierrez S."/>
        </authorList>
    </citation>
    <scope>NUCLEOTIDE SEQUENCE [LARGE SCALE GENOMIC DNA]</scope>
    <source>
        <strain evidence="4 5">NRRL 3299</strain>
    </source>
</reference>
<accession>A0A395SPX1</accession>
<dbReference type="GO" id="GO:0008168">
    <property type="term" value="F:methyltransferase activity"/>
    <property type="evidence" value="ECO:0007669"/>
    <property type="project" value="TreeGrafter"/>
</dbReference>
<comment type="caution">
    <text evidence="4">The sequence shown here is derived from an EMBL/GenBank/DDBJ whole genome shotgun (WGS) entry which is preliminary data.</text>
</comment>
<feature type="signal peptide" evidence="3">
    <location>
        <begin position="1"/>
        <end position="19"/>
    </location>
</feature>
<dbReference type="CDD" id="cd02440">
    <property type="entry name" value="AdoMet_MTases"/>
    <property type="match status" value="1"/>
</dbReference>
<feature type="chain" id="PRO_5017452838" evidence="3">
    <location>
        <begin position="20"/>
        <end position="564"/>
    </location>
</feature>
<keyword evidence="3" id="KW-0732">Signal</keyword>
<evidence type="ECO:0000313" key="4">
    <source>
        <dbReference type="EMBL" id="RGP74035.1"/>
    </source>
</evidence>
<feature type="region of interest" description="Disordered" evidence="2">
    <location>
        <begin position="192"/>
        <end position="213"/>
    </location>
</feature>
<dbReference type="InterPro" id="IPR029063">
    <property type="entry name" value="SAM-dependent_MTases_sf"/>
</dbReference>
<dbReference type="Proteomes" id="UP000266152">
    <property type="component" value="Unassembled WGS sequence"/>
</dbReference>
<dbReference type="Pfam" id="PF13489">
    <property type="entry name" value="Methyltransf_23"/>
    <property type="match status" value="1"/>
</dbReference>
<dbReference type="SUPFAM" id="SSF53335">
    <property type="entry name" value="S-adenosyl-L-methionine-dependent methyltransferases"/>
    <property type="match status" value="1"/>
</dbReference>
<gene>
    <name evidence="4" type="ORF">FSPOR_1730</name>
</gene>
<evidence type="ECO:0000256" key="2">
    <source>
        <dbReference type="SAM" id="MobiDB-lite"/>
    </source>
</evidence>
<proteinExistence type="inferred from homology"/>
<dbReference type="Gene3D" id="3.40.50.150">
    <property type="entry name" value="Vaccinia Virus protein VP39"/>
    <property type="match status" value="1"/>
</dbReference>
<evidence type="ECO:0000256" key="1">
    <source>
        <dbReference type="ARBA" id="ARBA00038158"/>
    </source>
</evidence>
<dbReference type="PANTHER" id="PTHR43591">
    <property type="entry name" value="METHYLTRANSFERASE"/>
    <property type="match status" value="1"/>
</dbReference>
<dbReference type="STRING" id="5514.A0A395SPX1"/>
<dbReference type="EMBL" id="PXOF01000023">
    <property type="protein sequence ID" value="RGP74035.1"/>
    <property type="molecule type" value="Genomic_DNA"/>
</dbReference>
<name>A0A395SPX1_FUSSP</name>
<evidence type="ECO:0000313" key="5">
    <source>
        <dbReference type="Proteomes" id="UP000266152"/>
    </source>
</evidence>
<keyword evidence="5" id="KW-1185">Reference proteome</keyword>
<evidence type="ECO:0000256" key="3">
    <source>
        <dbReference type="SAM" id="SignalP"/>
    </source>
</evidence>
<sequence length="564" mass="61775">MRLTTLLAGLAVIFPFSMAEELDADDVPSACRTICQPIVDLSNACDIDPKENKTKDRRGDFLLVARSKAEEAIEANCICTNKSFDVATVMALCESCMLQNSDDAEDVQKMMAQCDFTSASYVSAATSVVSGISVEATKPASTGIAQSTTADAAVSATETAGSNGGKIVVSIMAVTWANLMFAFLLLTSPKKPTHHRQAEPSSPKSPAEALETESDLLPPQHWAQLAEDINDQDDADSTIPDNASSTASLTSSILKYRTLHGRLYQSERGNTDYWGPIDETHQEAMDINHHVLTLLMGDKLYLAPISNDIQVYTVRVDTMTALTYTNAKAAADIGTGTGIWAIEFADQFPNASVIGTDLAPIQPSWVPANLEFQIDDCTQEWTIPPNSLDYAHMRWLIGSIADWTALFKEAYKSLKPGGWVESYEPSSTIQSDDNTVLPGSAMSQWQNFFVEGGRKMGRPFTVFEDGIQKKAMQEAGFVDIEERTFKNPIGGWPKDPKVRSIGQYTQAALEQDGKGTVLHMATALGWSEEEVTVFISHFRREIRSPKIHAYFKQKAVWGRKPDAV</sequence>